<protein>
    <submittedName>
        <fullName evidence="1">Uncharacterized protein</fullName>
    </submittedName>
</protein>
<dbReference type="SUPFAM" id="SSF81901">
    <property type="entry name" value="HCP-like"/>
    <property type="match status" value="2"/>
</dbReference>
<name>A0A1Y1S6S0_9MICR</name>
<dbReference type="OrthoDB" id="2384430at2759"/>
<sequence length="516" mass="59733">MNLNNFLTGMFANGNLENYADTELFRAIVDEYDMNKAYQLTVENDSFSPFKFWFYRRFMNSQLDAHSYLFTQKPSEIQQLLLCRLSVSSIDNNSDEHVLSRRNLYKTAMNVAKGIMHKFKMNKYKFDEIALLETKDRLAMTKGEYSIKDVLRLLETCDSEIIGEFFKYVDSGEISLKEAKEHLEKIAPFEPKAYVILGDIEYYNLIDTEEGNDVDKAMDYYWAGSDKKNAECFTGLGKIMQFVYEDNEAAQLYYEKSLNLKETSESAFLLANLTGNDTLIAQTALKGYIPAMVTWYEKLLKKNAEITTNNTKSILSVLKYHPHIMEMCKMASEAYSKCNYAKAFLIYLYISEYDVENAHMNVVYLVKKHEKELVDQLGDLVKVAYFDSVKHLSQKNKKFYKELGNCYSRGFGIEQSYEHALGCYAMAPSNDLELLYSIVTLLFDGKGCPRNLFEIRKFINKPVFLAHKLVYYALRIKLFTYCMKEDLFNIGLKVVFGLLTVLLMRMGSVIFAEMSL</sequence>
<proteinExistence type="predicted"/>
<accession>A0A1Y1S6S0</accession>
<evidence type="ECO:0000313" key="2">
    <source>
        <dbReference type="Proteomes" id="UP000192639"/>
    </source>
</evidence>
<dbReference type="VEuPathDB" id="MicrosporidiaDB:ECANGB1_1178"/>
<organism evidence="1 2">
    <name type="scientific">Enterospora canceri</name>
    <dbReference type="NCBI Taxonomy" id="1081671"/>
    <lineage>
        <taxon>Eukaryota</taxon>
        <taxon>Fungi</taxon>
        <taxon>Fungi incertae sedis</taxon>
        <taxon>Microsporidia</taxon>
        <taxon>Enterocytozoonidae</taxon>
        <taxon>Enterospora</taxon>
    </lineage>
</organism>
<dbReference type="InterPro" id="IPR011990">
    <property type="entry name" value="TPR-like_helical_dom_sf"/>
</dbReference>
<dbReference type="EMBL" id="LWDP01000033">
    <property type="protein sequence ID" value="ORD94091.1"/>
    <property type="molecule type" value="Genomic_DNA"/>
</dbReference>
<dbReference type="AlphaFoldDB" id="A0A1Y1S6S0"/>
<comment type="caution">
    <text evidence="1">The sequence shown here is derived from an EMBL/GenBank/DDBJ whole genome shotgun (WGS) entry which is preliminary data.</text>
</comment>
<keyword evidence="2" id="KW-1185">Reference proteome</keyword>
<reference evidence="1 2" key="1">
    <citation type="journal article" date="2017" name="Environ. Microbiol.">
        <title>Decay of the glycolytic pathway and adaptation to intranuclear parasitism within Enterocytozoonidae microsporidia.</title>
        <authorList>
            <person name="Wiredu Boakye D."/>
            <person name="Jaroenlak P."/>
            <person name="Prachumwat A."/>
            <person name="Williams T.A."/>
            <person name="Bateman K.S."/>
            <person name="Itsathitphaisarn O."/>
            <person name="Sritunyalucksana K."/>
            <person name="Paszkiewicz K.H."/>
            <person name="Moore K.A."/>
            <person name="Stentiford G.D."/>
            <person name="Williams B.A."/>
        </authorList>
    </citation>
    <scope>NUCLEOTIDE SEQUENCE [LARGE SCALE GENOMIC DNA]</scope>
    <source>
        <strain evidence="1 2">GB1</strain>
    </source>
</reference>
<evidence type="ECO:0000313" key="1">
    <source>
        <dbReference type="EMBL" id="ORD94091.1"/>
    </source>
</evidence>
<dbReference type="Gene3D" id="1.25.40.10">
    <property type="entry name" value="Tetratricopeptide repeat domain"/>
    <property type="match status" value="2"/>
</dbReference>
<gene>
    <name evidence="1" type="ORF">ECANGB1_1178</name>
</gene>
<dbReference type="Proteomes" id="UP000192639">
    <property type="component" value="Unassembled WGS sequence"/>
</dbReference>